<dbReference type="EMBL" id="CAWYQH010000013">
    <property type="protein sequence ID" value="CAK8674748.1"/>
    <property type="molecule type" value="Genomic_DNA"/>
</dbReference>
<gene>
    <name evidence="2" type="ORF">CVLEPA_LOCUS4415</name>
</gene>
<proteinExistence type="predicted"/>
<comment type="caution">
    <text evidence="2">The sequence shown here is derived from an EMBL/GenBank/DDBJ whole genome shotgun (WGS) entry which is preliminary data.</text>
</comment>
<sequence length="433" mass="48871">MVKYQLAILISYLFLSVVIAARLRVCSGNSRKFCYNGKQVYLSGMNQAWKFYAHDFGNGQYSSSKVHLESTLKQIHKNGGNSIRIWLHTTSALTPRFNSTGHVVAADHCNNHIIAEMKEYLCAAERYNIVVFFVLWNGADPNWWRNFQWARQFNGLITVDSKLQSYIDNALIPIVKGLKTFSSLGGYEIINEPEGILFTAANSVACFDASRLAGSGAGFAAQHQFPNLFYMHRLQRFINWQANAIKTHDPNSLVTVGSWRENPQYNNGPSNTFNYYSDHCLIQAGGRSLGTLDFYQIHTYAWNGAYSTTSPMVPTNSASLYQLNKPLVIGEFSHVGSDGTRSLIQLVEHAYNNGYAGAWSWHALGLYHHSDPLSPQLLALDAIRWRPFVRLVLGVVNINCRNPTIGIFDIRRDRFPVQGRPVRNQCSLFTRGR</sequence>
<dbReference type="PANTHER" id="PTHR37398:SF3">
    <property type="entry name" value="GLYCOSIDE HYDROLASE FAMILY 5 DOMAIN-CONTAINING PROTEIN"/>
    <property type="match status" value="1"/>
</dbReference>
<dbReference type="InterPro" id="IPR017853">
    <property type="entry name" value="GH"/>
</dbReference>
<dbReference type="PANTHER" id="PTHR37398">
    <property type="entry name" value="ENDO-BETA-1,4-MANNANASE"/>
    <property type="match status" value="1"/>
</dbReference>
<dbReference type="Proteomes" id="UP001642483">
    <property type="component" value="Unassembled WGS sequence"/>
</dbReference>
<dbReference type="SUPFAM" id="SSF51445">
    <property type="entry name" value="(Trans)glycosidases"/>
    <property type="match status" value="1"/>
</dbReference>
<dbReference type="Gene3D" id="3.20.20.80">
    <property type="entry name" value="Glycosidases"/>
    <property type="match status" value="1"/>
</dbReference>
<organism evidence="2 3">
    <name type="scientific">Clavelina lepadiformis</name>
    <name type="common">Light-bulb sea squirt</name>
    <name type="synonym">Ascidia lepadiformis</name>
    <dbReference type="NCBI Taxonomy" id="159417"/>
    <lineage>
        <taxon>Eukaryota</taxon>
        <taxon>Metazoa</taxon>
        <taxon>Chordata</taxon>
        <taxon>Tunicata</taxon>
        <taxon>Ascidiacea</taxon>
        <taxon>Aplousobranchia</taxon>
        <taxon>Clavelinidae</taxon>
        <taxon>Clavelina</taxon>
    </lineage>
</organism>
<keyword evidence="3" id="KW-1185">Reference proteome</keyword>
<feature type="signal peptide" evidence="1">
    <location>
        <begin position="1"/>
        <end position="20"/>
    </location>
</feature>
<reference evidence="2 3" key="1">
    <citation type="submission" date="2024-02" db="EMBL/GenBank/DDBJ databases">
        <authorList>
            <person name="Daric V."/>
            <person name="Darras S."/>
        </authorList>
    </citation>
    <scope>NUCLEOTIDE SEQUENCE [LARGE SCALE GENOMIC DNA]</scope>
</reference>
<evidence type="ECO:0000313" key="2">
    <source>
        <dbReference type="EMBL" id="CAK8674748.1"/>
    </source>
</evidence>
<evidence type="ECO:0000256" key="1">
    <source>
        <dbReference type="SAM" id="SignalP"/>
    </source>
</evidence>
<protein>
    <recommendedName>
        <fullName evidence="4">Mannan endo-1,4-beta-mannosidase</fullName>
    </recommendedName>
</protein>
<accession>A0ABP0F9H6</accession>
<evidence type="ECO:0000313" key="3">
    <source>
        <dbReference type="Proteomes" id="UP001642483"/>
    </source>
</evidence>
<evidence type="ECO:0008006" key="4">
    <source>
        <dbReference type="Google" id="ProtNLM"/>
    </source>
</evidence>
<feature type="chain" id="PRO_5046263357" description="Mannan endo-1,4-beta-mannosidase" evidence="1">
    <location>
        <begin position="21"/>
        <end position="433"/>
    </location>
</feature>
<keyword evidence="1" id="KW-0732">Signal</keyword>
<name>A0ABP0F9H6_CLALP</name>